<protein>
    <submittedName>
        <fullName evidence="1">Uncharacterized protein</fullName>
    </submittedName>
</protein>
<gene>
    <name evidence="1" type="ORF">LNINA_LOCUS10944</name>
</gene>
<sequence>MLCAGIHGSIQLDGAAIVQLPSSVEHTQSTVDLRHNDELCTQIVGCTRALYRGDKDYHRNDYEMRNFNEV</sequence>
<dbReference type="Proteomes" id="UP001497472">
    <property type="component" value="Unassembled WGS sequence"/>
</dbReference>
<keyword evidence="2" id="KW-1185">Reference proteome</keyword>
<name>A0AAV1JR74_9NEOP</name>
<accession>A0AAV1JR74</accession>
<comment type="caution">
    <text evidence="1">The sequence shown here is derived from an EMBL/GenBank/DDBJ whole genome shotgun (WGS) entry which is preliminary data.</text>
</comment>
<reference evidence="1 2" key="1">
    <citation type="submission" date="2023-11" db="EMBL/GenBank/DDBJ databases">
        <authorList>
            <person name="Okamura Y."/>
        </authorList>
    </citation>
    <scope>NUCLEOTIDE SEQUENCE [LARGE SCALE GENOMIC DNA]</scope>
</reference>
<evidence type="ECO:0000313" key="1">
    <source>
        <dbReference type="EMBL" id="CAK1551842.1"/>
    </source>
</evidence>
<proteinExistence type="predicted"/>
<evidence type="ECO:0000313" key="2">
    <source>
        <dbReference type="Proteomes" id="UP001497472"/>
    </source>
</evidence>
<organism evidence="1 2">
    <name type="scientific">Leptosia nina</name>
    <dbReference type="NCBI Taxonomy" id="320188"/>
    <lineage>
        <taxon>Eukaryota</taxon>
        <taxon>Metazoa</taxon>
        <taxon>Ecdysozoa</taxon>
        <taxon>Arthropoda</taxon>
        <taxon>Hexapoda</taxon>
        <taxon>Insecta</taxon>
        <taxon>Pterygota</taxon>
        <taxon>Neoptera</taxon>
        <taxon>Endopterygota</taxon>
        <taxon>Lepidoptera</taxon>
        <taxon>Glossata</taxon>
        <taxon>Ditrysia</taxon>
        <taxon>Papilionoidea</taxon>
        <taxon>Pieridae</taxon>
        <taxon>Pierinae</taxon>
        <taxon>Leptosia</taxon>
    </lineage>
</organism>
<dbReference type="EMBL" id="CAVLEF010000132">
    <property type="protein sequence ID" value="CAK1551842.1"/>
    <property type="molecule type" value="Genomic_DNA"/>
</dbReference>
<dbReference type="AlphaFoldDB" id="A0AAV1JR74"/>